<proteinExistence type="predicted"/>
<dbReference type="AlphaFoldDB" id="A0A3A9KBR9"/>
<evidence type="ECO:0000259" key="1">
    <source>
        <dbReference type="Pfam" id="PF07238"/>
    </source>
</evidence>
<dbReference type="SUPFAM" id="SSF141371">
    <property type="entry name" value="PilZ domain-like"/>
    <property type="match status" value="1"/>
</dbReference>
<name>A0A3A9KBR9_9BACI</name>
<evidence type="ECO:0000313" key="3">
    <source>
        <dbReference type="Proteomes" id="UP000281498"/>
    </source>
</evidence>
<comment type="caution">
    <text evidence="2">The sequence shown here is derived from an EMBL/GenBank/DDBJ whole genome shotgun (WGS) entry which is preliminary data.</text>
</comment>
<accession>A0A3A9KBR9</accession>
<dbReference type="Proteomes" id="UP000281498">
    <property type="component" value="Unassembled WGS sequence"/>
</dbReference>
<protein>
    <recommendedName>
        <fullName evidence="1">PilZ domain-containing protein</fullName>
    </recommendedName>
</protein>
<dbReference type="Pfam" id="PF07238">
    <property type="entry name" value="PilZ"/>
    <property type="match status" value="1"/>
</dbReference>
<evidence type="ECO:0000313" key="2">
    <source>
        <dbReference type="EMBL" id="RKL67921.1"/>
    </source>
</evidence>
<feature type="domain" description="PilZ" evidence="1">
    <location>
        <begin position="45"/>
        <end position="112"/>
    </location>
</feature>
<organism evidence="2 3">
    <name type="scientific">Salipaludibacillus neizhouensis</name>
    <dbReference type="NCBI Taxonomy" id="885475"/>
    <lineage>
        <taxon>Bacteria</taxon>
        <taxon>Bacillati</taxon>
        <taxon>Bacillota</taxon>
        <taxon>Bacilli</taxon>
        <taxon>Bacillales</taxon>
        <taxon>Bacillaceae</taxon>
    </lineage>
</organism>
<sequence>MILKEMIHLKRYKRKESLRFEFAQPLDTSFYISRLKGKELKSPNGKGVILNVSPSGLKLETNLELPEEIELSLIFDIANHSFHPTGLISWRKKEWNGYHYGIDFLEGHDQPDLIEAIKEYQRQNRA</sequence>
<keyword evidence="3" id="KW-1185">Reference proteome</keyword>
<dbReference type="EMBL" id="PDOE01000002">
    <property type="protein sequence ID" value="RKL67921.1"/>
    <property type="molecule type" value="Genomic_DNA"/>
</dbReference>
<gene>
    <name evidence="2" type="ORF">CR203_05285</name>
</gene>
<dbReference type="GO" id="GO:0035438">
    <property type="term" value="F:cyclic-di-GMP binding"/>
    <property type="evidence" value="ECO:0007669"/>
    <property type="project" value="InterPro"/>
</dbReference>
<reference evidence="2 3" key="1">
    <citation type="submission" date="2017-10" db="EMBL/GenBank/DDBJ databases">
        <title>Bacillus sp. nov., a halophilic bacterium isolated from a Keqin Lake.</title>
        <authorList>
            <person name="Wang H."/>
        </authorList>
    </citation>
    <scope>NUCLEOTIDE SEQUENCE [LARGE SCALE GENOMIC DNA]</scope>
    <source>
        <strain evidence="2 3">KCTC 13187</strain>
    </source>
</reference>
<dbReference type="InterPro" id="IPR009875">
    <property type="entry name" value="PilZ_domain"/>
</dbReference>